<proteinExistence type="predicted"/>
<dbReference type="GeneID" id="6755695"/>
<dbReference type="AlphaFoldDB" id="B3S1V5"/>
<evidence type="ECO:0000313" key="4">
    <source>
        <dbReference type="EMBL" id="EDV23258.1"/>
    </source>
</evidence>
<dbReference type="eggNOG" id="KOG2160">
    <property type="taxonomic scope" value="Eukaryota"/>
</dbReference>
<dbReference type="PANTHER" id="PTHR19316:SF18">
    <property type="entry name" value="HSP70-BINDING PROTEIN 1"/>
    <property type="match status" value="1"/>
</dbReference>
<keyword evidence="2" id="KW-0472">Membrane</keyword>
<evidence type="ECO:0000313" key="5">
    <source>
        <dbReference type="Proteomes" id="UP000009022"/>
    </source>
</evidence>
<dbReference type="OMA" id="CHVQSGL"/>
<dbReference type="STRING" id="10228.B3S1V5"/>
<dbReference type="Pfam" id="PF08609">
    <property type="entry name" value="Fes1"/>
    <property type="match status" value="1"/>
</dbReference>
<organism evidence="4 5">
    <name type="scientific">Trichoplax adhaerens</name>
    <name type="common">Trichoplax reptans</name>
    <dbReference type="NCBI Taxonomy" id="10228"/>
    <lineage>
        <taxon>Eukaryota</taxon>
        <taxon>Metazoa</taxon>
        <taxon>Placozoa</taxon>
        <taxon>Uniplacotomia</taxon>
        <taxon>Trichoplacea</taxon>
        <taxon>Trichoplacidae</taxon>
        <taxon>Trichoplax</taxon>
    </lineage>
</organism>
<dbReference type="KEGG" id="tad:TRIADDRAFT_58352"/>
<dbReference type="RefSeq" id="XP_002114168.1">
    <property type="nucleotide sequence ID" value="XM_002114132.1"/>
</dbReference>
<keyword evidence="1" id="KW-0677">Repeat</keyword>
<dbReference type="InterPro" id="IPR011989">
    <property type="entry name" value="ARM-like"/>
</dbReference>
<dbReference type="EMBL" id="DS985247">
    <property type="protein sequence ID" value="EDV23258.1"/>
    <property type="molecule type" value="Genomic_DNA"/>
</dbReference>
<keyword evidence="2" id="KW-0812">Transmembrane</keyword>
<evidence type="ECO:0000256" key="1">
    <source>
        <dbReference type="ARBA" id="ARBA00022737"/>
    </source>
</evidence>
<sequence>MADRSRRRINIEGVLRFALEHQDAPAAGGEIAYQPISEDRRTWLRAALDFLSSAESEIDRLKACTEVLKKSEMKRKERNIDTYADSDEDKKLVLNALEEIIEIIDQIDNARDFCTIGGLKYVVNLIEEIKNNDIIIASCNVIATVTQNNPSCQDFAIRCKVIQPLLNLLQNSDVTEVKVKCVYALSGLIREHIKAQESFAENDGYSIIVRSLQVKAPKLRIKIAFLCKALCAHQPEIKDILLRVGFVDHLAVILQEPHNSYHEHVLSALVAITDNCAPAVEACRQSHLEFEKSLRSIKDQILSSPELRDSQQRYEYINDFIMVDAYLTSATGTFILRLDVYERLTISILTLLLTLSSSLVSIRSIKFFRRN</sequence>
<keyword evidence="2" id="KW-1133">Transmembrane helix</keyword>
<dbReference type="InterPro" id="IPR050693">
    <property type="entry name" value="Hsp70_NEF-Inhibitors"/>
</dbReference>
<dbReference type="GO" id="GO:0005783">
    <property type="term" value="C:endoplasmic reticulum"/>
    <property type="evidence" value="ECO:0000318"/>
    <property type="project" value="GO_Central"/>
</dbReference>
<dbReference type="GO" id="GO:0000774">
    <property type="term" value="F:adenyl-nucleotide exchange factor activity"/>
    <property type="evidence" value="ECO:0000318"/>
    <property type="project" value="GO_Central"/>
</dbReference>
<dbReference type="CTD" id="6755695"/>
<feature type="transmembrane region" description="Helical" evidence="2">
    <location>
        <begin position="344"/>
        <end position="362"/>
    </location>
</feature>
<dbReference type="FunCoup" id="B3S1V5">
    <property type="interactions" value="1576"/>
</dbReference>
<dbReference type="OrthoDB" id="10250458at2759"/>
<evidence type="ECO:0000259" key="3">
    <source>
        <dbReference type="Pfam" id="PF08609"/>
    </source>
</evidence>
<accession>B3S1V5</accession>
<dbReference type="HOGENOM" id="CLU_049387_0_0_1"/>
<name>B3S1V5_TRIAD</name>
<dbReference type="Proteomes" id="UP000009022">
    <property type="component" value="Unassembled WGS sequence"/>
</dbReference>
<dbReference type="SUPFAM" id="SSF48371">
    <property type="entry name" value="ARM repeat"/>
    <property type="match status" value="1"/>
</dbReference>
<dbReference type="InterPro" id="IPR013918">
    <property type="entry name" value="Nucleotide_exch_fac_Fes1"/>
</dbReference>
<protein>
    <recommendedName>
        <fullName evidence="3">Nucleotide exchange factor Fes1 domain-containing protein</fullName>
    </recommendedName>
</protein>
<keyword evidence="5" id="KW-1185">Reference proteome</keyword>
<dbReference type="InterPro" id="IPR016024">
    <property type="entry name" value="ARM-type_fold"/>
</dbReference>
<gene>
    <name evidence="4" type="ORF">TRIADDRAFT_58352</name>
</gene>
<feature type="domain" description="Nucleotide exchange factor Fes1" evidence="3">
    <location>
        <begin position="12"/>
        <end position="112"/>
    </location>
</feature>
<dbReference type="PANTHER" id="PTHR19316">
    <property type="entry name" value="PROTEIN FOLDING REGULATOR"/>
    <property type="match status" value="1"/>
</dbReference>
<evidence type="ECO:0000256" key="2">
    <source>
        <dbReference type="SAM" id="Phobius"/>
    </source>
</evidence>
<dbReference type="PhylomeDB" id="B3S1V5"/>
<reference evidence="4 5" key="1">
    <citation type="journal article" date="2008" name="Nature">
        <title>The Trichoplax genome and the nature of placozoans.</title>
        <authorList>
            <person name="Srivastava M."/>
            <person name="Begovic E."/>
            <person name="Chapman J."/>
            <person name="Putnam N.H."/>
            <person name="Hellsten U."/>
            <person name="Kawashima T."/>
            <person name="Kuo A."/>
            <person name="Mitros T."/>
            <person name="Salamov A."/>
            <person name="Carpenter M.L."/>
            <person name="Signorovitch A.Y."/>
            <person name="Moreno M.A."/>
            <person name="Kamm K."/>
            <person name="Grimwood J."/>
            <person name="Schmutz J."/>
            <person name="Shapiro H."/>
            <person name="Grigoriev I.V."/>
            <person name="Buss L.W."/>
            <person name="Schierwater B."/>
            <person name="Dellaporta S.L."/>
            <person name="Rokhsar D.S."/>
        </authorList>
    </citation>
    <scope>NUCLEOTIDE SEQUENCE [LARGE SCALE GENOMIC DNA]</scope>
    <source>
        <strain evidence="4 5">Grell-BS-1999</strain>
    </source>
</reference>
<dbReference type="Gene3D" id="1.25.10.10">
    <property type="entry name" value="Leucine-rich Repeat Variant"/>
    <property type="match status" value="1"/>
</dbReference>
<dbReference type="InParanoid" id="B3S1V5"/>